<dbReference type="Gene3D" id="3.90.1300.10">
    <property type="entry name" value="Amidase signature (AS) domain"/>
    <property type="match status" value="1"/>
</dbReference>
<evidence type="ECO:0000313" key="2">
    <source>
        <dbReference type="EMBL" id="PKI52903.1"/>
    </source>
</evidence>
<dbReference type="PANTHER" id="PTHR42678">
    <property type="entry name" value="AMIDASE"/>
    <property type="match status" value="1"/>
</dbReference>
<dbReference type="AlphaFoldDB" id="A0A218X6G6"/>
<dbReference type="Proteomes" id="UP000233551">
    <property type="component" value="Unassembled WGS sequence"/>
</dbReference>
<sequence>MTNGTDDPNYKSSVQNLAKINKNGFVNFMKRNKLDALVSLGSDVTSILAIGGHPGISVPAGYDADRVPFGICFSGLRGSEPKLIEIAYAFEQSTKIRKPNPLFS</sequence>
<dbReference type="Proteomes" id="UP000197138">
    <property type="component" value="Unassembled WGS sequence"/>
</dbReference>
<protein>
    <recommendedName>
        <fullName evidence="5">Amidase domain-containing protein</fullName>
    </recommendedName>
</protein>
<evidence type="ECO:0000313" key="4">
    <source>
        <dbReference type="Proteomes" id="UP000233551"/>
    </source>
</evidence>
<gene>
    <name evidence="1" type="ORF">CDL15_Pgr019658</name>
    <name evidence="2" type="ORF">CRG98_026734</name>
</gene>
<reference evidence="2 4" key="3">
    <citation type="submission" date="2017-11" db="EMBL/GenBank/DDBJ databases">
        <title>De-novo sequencing of pomegranate (Punica granatum L.) genome.</title>
        <authorList>
            <person name="Akparov Z."/>
            <person name="Amiraslanov A."/>
            <person name="Hajiyeva S."/>
            <person name="Abbasov M."/>
            <person name="Kaur K."/>
            <person name="Hamwieh A."/>
            <person name="Solovyev V."/>
            <person name="Salamov A."/>
            <person name="Braich B."/>
            <person name="Kosarev P."/>
            <person name="Mahmoud A."/>
            <person name="Hajiyev E."/>
            <person name="Babayeva S."/>
            <person name="Izzatullayeva V."/>
            <person name="Mammadov A."/>
            <person name="Mammadov A."/>
            <person name="Sharifova S."/>
            <person name="Ojaghi J."/>
            <person name="Eynullazada K."/>
            <person name="Bayramov B."/>
            <person name="Abdulazimova A."/>
            <person name="Shahmuradov I."/>
        </authorList>
    </citation>
    <scope>NUCLEOTIDE SEQUENCE [LARGE SCALE GENOMIC DNA]</scope>
    <source>
        <strain evidence="2">AG2017</strain>
        <strain evidence="4">cv. AG2017</strain>
        <tissue evidence="2">Leaf</tissue>
    </source>
</reference>
<dbReference type="EMBL" id="MTKT01002229">
    <property type="protein sequence ID" value="OWM80378.1"/>
    <property type="molecule type" value="Genomic_DNA"/>
</dbReference>
<evidence type="ECO:0000313" key="1">
    <source>
        <dbReference type="EMBL" id="OWM80378.1"/>
    </source>
</evidence>
<dbReference type="EMBL" id="PGOL01001890">
    <property type="protein sequence ID" value="PKI52903.1"/>
    <property type="molecule type" value="Genomic_DNA"/>
</dbReference>
<accession>A0A218X6G6</accession>
<comment type="caution">
    <text evidence="1">The sequence shown here is derived from an EMBL/GenBank/DDBJ whole genome shotgun (WGS) entry which is preliminary data.</text>
</comment>
<name>A0A218X6G6_PUNGR</name>
<reference evidence="1" key="2">
    <citation type="submission" date="2017-06" db="EMBL/GenBank/DDBJ databases">
        <title>The pomegranate genome and the genomics of punicalagin biosynthesis.</title>
        <authorList>
            <person name="Xu C."/>
        </authorList>
    </citation>
    <scope>NUCLEOTIDE SEQUENCE [LARGE SCALE GENOMIC DNA]</scope>
    <source>
        <tissue evidence="1">Fresh leaf</tissue>
    </source>
</reference>
<organism evidence="1 3">
    <name type="scientific">Punica granatum</name>
    <name type="common">Pomegranate</name>
    <dbReference type="NCBI Taxonomy" id="22663"/>
    <lineage>
        <taxon>Eukaryota</taxon>
        <taxon>Viridiplantae</taxon>
        <taxon>Streptophyta</taxon>
        <taxon>Embryophyta</taxon>
        <taxon>Tracheophyta</taxon>
        <taxon>Spermatophyta</taxon>
        <taxon>Magnoliopsida</taxon>
        <taxon>eudicotyledons</taxon>
        <taxon>Gunneridae</taxon>
        <taxon>Pentapetalae</taxon>
        <taxon>rosids</taxon>
        <taxon>malvids</taxon>
        <taxon>Myrtales</taxon>
        <taxon>Lythraceae</taxon>
        <taxon>Punica</taxon>
    </lineage>
</organism>
<dbReference type="InterPro" id="IPR036928">
    <property type="entry name" value="AS_sf"/>
</dbReference>
<keyword evidence="4" id="KW-1185">Reference proteome</keyword>
<evidence type="ECO:0008006" key="5">
    <source>
        <dbReference type="Google" id="ProtNLM"/>
    </source>
</evidence>
<dbReference type="PANTHER" id="PTHR42678:SF34">
    <property type="entry name" value="OS04G0183300 PROTEIN"/>
    <property type="match status" value="1"/>
</dbReference>
<evidence type="ECO:0000313" key="3">
    <source>
        <dbReference type="Proteomes" id="UP000197138"/>
    </source>
</evidence>
<proteinExistence type="predicted"/>
<reference evidence="3" key="1">
    <citation type="journal article" date="2017" name="Plant J.">
        <title>The pomegranate (Punica granatum L.) genome and the genomics of punicalagin biosynthesis.</title>
        <authorList>
            <person name="Qin G."/>
            <person name="Xu C."/>
            <person name="Ming R."/>
            <person name="Tang H."/>
            <person name="Guyot R."/>
            <person name="Kramer E.M."/>
            <person name="Hu Y."/>
            <person name="Yi X."/>
            <person name="Qi Y."/>
            <person name="Xu X."/>
            <person name="Gao Z."/>
            <person name="Pan H."/>
            <person name="Jian J."/>
            <person name="Tian Y."/>
            <person name="Yue Z."/>
            <person name="Xu Y."/>
        </authorList>
    </citation>
    <scope>NUCLEOTIDE SEQUENCE [LARGE SCALE GENOMIC DNA]</scope>
    <source>
        <strain evidence="3">cv. Dabenzi</strain>
    </source>
</reference>
<dbReference type="SUPFAM" id="SSF75304">
    <property type="entry name" value="Amidase signature (AS) enzymes"/>
    <property type="match status" value="1"/>
</dbReference>
<dbReference type="STRING" id="22663.A0A218X6G6"/>